<feature type="domain" description="Tse2 ADP-ribosyltransferase toxin" evidence="1">
    <location>
        <begin position="24"/>
        <end position="152"/>
    </location>
</feature>
<gene>
    <name evidence="2" type="ORF">GARC_3368</name>
</gene>
<dbReference type="AlphaFoldDB" id="K6Y8T8"/>
<evidence type="ECO:0000313" key="2">
    <source>
        <dbReference type="EMBL" id="GAC20326.1"/>
    </source>
</evidence>
<reference evidence="2 3" key="1">
    <citation type="journal article" date="2017" name="Antonie Van Leeuwenhoek">
        <title>Rhizobium rhizosphaerae sp. nov., a novel species isolated from rice rhizosphere.</title>
        <authorList>
            <person name="Zhao J.J."/>
            <person name="Zhang J."/>
            <person name="Zhang R.J."/>
            <person name="Zhang C.W."/>
            <person name="Yin H.Q."/>
            <person name="Zhang X.X."/>
        </authorList>
    </citation>
    <scope>NUCLEOTIDE SEQUENCE [LARGE SCALE GENOMIC DNA]</scope>
    <source>
        <strain evidence="2 3">BSs20135</strain>
    </source>
</reference>
<dbReference type="STRING" id="493475.GARC_3368"/>
<sequence length="157" mass="17675">MPKIETDLYRAIKEASFDTPFIVDGEAIDGLLYPRFHDTSYITASGEERTSSADVTLYNDALTKAEMVKTGGGTSMFDVSGWFGPDSWEYFHVPKDTEYSEGLNIKRGRSKRKNRDKKLSGRHYQIEPKNPMTVDAYKGALNHFARAAIAKQVQNAK</sequence>
<organism evidence="2 3">
    <name type="scientific">Paraglaciecola arctica BSs20135</name>
    <dbReference type="NCBI Taxonomy" id="493475"/>
    <lineage>
        <taxon>Bacteria</taxon>
        <taxon>Pseudomonadati</taxon>
        <taxon>Pseudomonadota</taxon>
        <taxon>Gammaproteobacteria</taxon>
        <taxon>Alteromonadales</taxon>
        <taxon>Alteromonadaceae</taxon>
        <taxon>Paraglaciecola</taxon>
    </lineage>
</organism>
<keyword evidence="3" id="KW-1185">Reference proteome</keyword>
<accession>K6Y8T8</accession>
<dbReference type="Pfam" id="PF18648">
    <property type="entry name" value="ADPRTs_Tse2"/>
    <property type="match status" value="1"/>
</dbReference>
<dbReference type="EMBL" id="BAEO01000051">
    <property type="protein sequence ID" value="GAC20326.1"/>
    <property type="molecule type" value="Genomic_DNA"/>
</dbReference>
<proteinExistence type="predicted"/>
<evidence type="ECO:0000259" key="1">
    <source>
        <dbReference type="Pfam" id="PF18648"/>
    </source>
</evidence>
<dbReference type="RefSeq" id="WP_007622138.1">
    <property type="nucleotide sequence ID" value="NZ_BAEO01000051.1"/>
</dbReference>
<dbReference type="InterPro" id="IPR041018">
    <property type="entry name" value="ADPRTs_Tse2"/>
</dbReference>
<protein>
    <recommendedName>
        <fullName evidence="1">Tse2 ADP-ribosyltransferase toxin domain-containing protein</fullName>
    </recommendedName>
</protein>
<dbReference type="Proteomes" id="UP000006327">
    <property type="component" value="Unassembled WGS sequence"/>
</dbReference>
<comment type="caution">
    <text evidence="2">The sequence shown here is derived from an EMBL/GenBank/DDBJ whole genome shotgun (WGS) entry which is preliminary data.</text>
</comment>
<dbReference type="OrthoDB" id="7843353at2"/>
<name>K6Y8T8_9ALTE</name>
<evidence type="ECO:0000313" key="3">
    <source>
        <dbReference type="Proteomes" id="UP000006327"/>
    </source>
</evidence>